<dbReference type="AlphaFoldDB" id="A0A182F9I7"/>
<dbReference type="InterPro" id="IPR034110">
    <property type="entry name" value="LSMD1_Sm"/>
</dbReference>
<evidence type="ECO:0000313" key="2">
    <source>
        <dbReference type="EnsemblMetazoa" id="AALB003162-PA"/>
    </source>
</evidence>
<dbReference type="Proteomes" id="UP000069272">
    <property type="component" value="Chromosome 2R"/>
</dbReference>
<dbReference type="InterPro" id="IPR002347">
    <property type="entry name" value="SDR_fam"/>
</dbReference>
<keyword evidence="3" id="KW-1185">Reference proteome</keyword>
<dbReference type="Gene3D" id="3.40.50.720">
    <property type="entry name" value="NAD(P)-binding Rossmann-like Domain"/>
    <property type="match status" value="1"/>
</dbReference>
<dbReference type="Pfam" id="PF00106">
    <property type="entry name" value="adh_short"/>
    <property type="match status" value="1"/>
</dbReference>
<dbReference type="VEuPathDB" id="VectorBase:AALB20_033342"/>
<dbReference type="PANTHER" id="PTHR43313:SF36">
    <property type="entry name" value="D-BETA-HYDROXYBUTYRATE DEHYDROGENASE, MITOCHONDRIAL"/>
    <property type="match status" value="1"/>
</dbReference>
<dbReference type="Pfam" id="PF01423">
    <property type="entry name" value="LSM"/>
    <property type="match status" value="1"/>
</dbReference>
<dbReference type="EnsemblMetazoa" id="AALB003162-RA">
    <property type="protein sequence ID" value="AALB003162-PA"/>
    <property type="gene ID" value="AALB003162"/>
</dbReference>
<proteinExistence type="predicted"/>
<name>A0A182F9I7_ANOAL</name>
<dbReference type="SUPFAM" id="SSF50182">
    <property type="entry name" value="Sm-like ribonucleoproteins"/>
    <property type="match status" value="1"/>
</dbReference>
<dbReference type="VEuPathDB" id="VectorBase:AALB017397"/>
<dbReference type="GO" id="GO:0031417">
    <property type="term" value="C:NatC complex"/>
    <property type="evidence" value="ECO:0007669"/>
    <property type="project" value="InterPro"/>
</dbReference>
<dbReference type="InterPro" id="IPR001163">
    <property type="entry name" value="Sm_dom_euk/arc"/>
</dbReference>
<dbReference type="SMART" id="SM00651">
    <property type="entry name" value="Sm"/>
    <property type="match status" value="1"/>
</dbReference>
<dbReference type="CDD" id="cd06168">
    <property type="entry name" value="LSMD1"/>
    <property type="match status" value="1"/>
</dbReference>
<reference evidence="2 3" key="1">
    <citation type="journal article" date="2017" name="G3 (Bethesda)">
        <title>The Physical Genome Mapping of Anopheles albimanus Corrected Scaffold Misassemblies and Identified Interarm Rearrangements in Genus Anopheles.</title>
        <authorList>
            <person name="Artemov G.N."/>
            <person name="Peery A.N."/>
            <person name="Jiang X."/>
            <person name="Tu Z."/>
            <person name="Stegniy V.N."/>
            <person name="Sharakhova M.V."/>
            <person name="Sharakhov I.V."/>
        </authorList>
    </citation>
    <scope>NUCLEOTIDE SEQUENCE [LARGE SCALE GENOMIC DNA]</scope>
    <source>
        <strain evidence="2 3">ALBI9_A</strain>
    </source>
</reference>
<dbReference type="STRING" id="7167.A0A182F9I7"/>
<feature type="domain" description="Sm" evidence="1">
    <location>
        <begin position="380"/>
        <end position="453"/>
    </location>
</feature>
<dbReference type="InterPro" id="IPR036291">
    <property type="entry name" value="NAD(P)-bd_dom_sf"/>
</dbReference>
<dbReference type="PANTHER" id="PTHR43313">
    <property type="entry name" value="SHORT-CHAIN DEHYDROGENASE/REDUCTASE FAMILY 9C"/>
    <property type="match status" value="1"/>
</dbReference>
<protein>
    <recommendedName>
        <fullName evidence="1">Sm domain-containing protein</fullName>
    </recommendedName>
</protein>
<dbReference type="Gene3D" id="2.30.30.100">
    <property type="match status" value="1"/>
</dbReference>
<evidence type="ECO:0000313" key="3">
    <source>
        <dbReference type="Proteomes" id="UP000069272"/>
    </source>
</evidence>
<dbReference type="VEuPathDB" id="VectorBase:AALB017398"/>
<accession>A0A182F9I7</accession>
<dbReference type="VEuPathDB" id="VectorBase:AALB20_028642"/>
<organism evidence="2 3">
    <name type="scientific">Anopheles albimanus</name>
    <name type="common">New world malaria mosquito</name>
    <dbReference type="NCBI Taxonomy" id="7167"/>
    <lineage>
        <taxon>Eukaryota</taxon>
        <taxon>Metazoa</taxon>
        <taxon>Ecdysozoa</taxon>
        <taxon>Arthropoda</taxon>
        <taxon>Hexapoda</taxon>
        <taxon>Insecta</taxon>
        <taxon>Pterygota</taxon>
        <taxon>Neoptera</taxon>
        <taxon>Endopterygota</taxon>
        <taxon>Diptera</taxon>
        <taxon>Nematocera</taxon>
        <taxon>Culicoidea</taxon>
        <taxon>Culicidae</taxon>
        <taxon>Anophelinae</taxon>
        <taxon>Anopheles</taxon>
    </lineage>
</organism>
<reference evidence="2" key="2">
    <citation type="submission" date="2022-08" db="UniProtKB">
        <authorList>
            <consortium name="EnsemblMetazoa"/>
        </authorList>
    </citation>
    <scope>IDENTIFICATION</scope>
    <source>
        <strain evidence="2">STECLA/ALBI9_A</strain>
    </source>
</reference>
<dbReference type="GO" id="GO:0016491">
    <property type="term" value="F:oxidoreductase activity"/>
    <property type="evidence" value="ECO:0007669"/>
    <property type="project" value="TreeGrafter"/>
</dbReference>
<dbReference type="InterPro" id="IPR010920">
    <property type="entry name" value="LSM_dom_sf"/>
</dbReference>
<dbReference type="PROSITE" id="PS52002">
    <property type="entry name" value="SM"/>
    <property type="match status" value="1"/>
</dbReference>
<dbReference type="InterPro" id="IPR047575">
    <property type="entry name" value="Sm"/>
</dbReference>
<dbReference type="GO" id="GO:0003723">
    <property type="term" value="F:RNA binding"/>
    <property type="evidence" value="ECO:0007669"/>
    <property type="project" value="InterPro"/>
</dbReference>
<evidence type="ECO:0000259" key="1">
    <source>
        <dbReference type="PROSITE" id="PS52002"/>
    </source>
</evidence>
<dbReference type="GO" id="GO:0008202">
    <property type="term" value="P:steroid metabolic process"/>
    <property type="evidence" value="ECO:0007669"/>
    <property type="project" value="TreeGrafter"/>
</dbReference>
<sequence length="460" mass="50664">MEVQTALVLTIQLIALFSIAGALLLYLLCKVRGTRDDPTGVQKGSILVTCADTALGLQICTFFASKGHRVFAGMKDPVESLPAKLLRGWMKMRENSDAPVSGSVVPMKIDVTREDVLREAAESMGAHLNAGERGILAVINTAGSVYRGRIDSQDSLQWENMFKNNVMGCLRTARAFIGLLRPTRGRLILLGSGNDDDGLTVFMATRNAVQGCADALRKELRPYGVSVVTLDSRGVPAESLFKAPVPYTISDEEGVPTQYSADVLTSSALGVIERALYDNRPSETYCLSVPNSKFQVKLPCRSSLKITANRPDPKPIQSSDPERKMEIPEPKIMEPPIIDQGKNVLEQALEKMQPDGETTETEKITTDGTEFGKAKETDDPKRNLLKSWLNRMFRIKMTDGRILIGFFVCTDADANVVLQMASEYTEIGGEERYLGLVMIPGRYIVSIEQRIENFSSPWFG</sequence>
<dbReference type="SUPFAM" id="SSF51735">
    <property type="entry name" value="NAD(P)-binding Rossmann-fold domains"/>
    <property type="match status" value="1"/>
</dbReference>